<evidence type="ECO:0000313" key="3">
    <source>
        <dbReference type="EMBL" id="MST32525.1"/>
    </source>
</evidence>
<dbReference type="Pfam" id="PF13380">
    <property type="entry name" value="CoA_binding_2"/>
    <property type="match status" value="1"/>
</dbReference>
<proteinExistence type="predicted"/>
<dbReference type="SMART" id="SM00881">
    <property type="entry name" value="CoA_binding"/>
    <property type="match status" value="1"/>
</dbReference>
<protein>
    <submittedName>
        <fullName evidence="3">GNAT family N-acetyltransferase</fullName>
    </submittedName>
</protein>
<dbReference type="PANTHER" id="PTHR42793:SF1">
    <property type="entry name" value="PEPTIDYL-LYSINE N-ACETYLTRANSFERASE PATZ"/>
    <property type="match status" value="1"/>
</dbReference>
<feature type="domain" description="N-acetyltransferase" evidence="2">
    <location>
        <begin position="50"/>
        <end position="209"/>
    </location>
</feature>
<dbReference type="InterPro" id="IPR016102">
    <property type="entry name" value="Succinyl-CoA_synth-like"/>
</dbReference>
<dbReference type="Proteomes" id="UP000437736">
    <property type="component" value="Unassembled WGS sequence"/>
</dbReference>
<dbReference type="SUPFAM" id="SSF52210">
    <property type="entry name" value="Succinyl-CoA synthetase domains"/>
    <property type="match status" value="2"/>
</dbReference>
<comment type="caution">
    <text evidence="3">The sequence shown here is derived from an EMBL/GenBank/DDBJ whole genome shotgun (WGS) entry which is preliminary data.</text>
</comment>
<dbReference type="Pfam" id="PF00583">
    <property type="entry name" value="Acetyltransf_1"/>
    <property type="match status" value="1"/>
</dbReference>
<organism evidence="3 4">
    <name type="scientific">Acidiferrimicrobium australe</name>
    <dbReference type="NCBI Taxonomy" id="2664430"/>
    <lineage>
        <taxon>Bacteria</taxon>
        <taxon>Bacillati</taxon>
        <taxon>Actinomycetota</taxon>
        <taxon>Acidimicrobiia</taxon>
        <taxon>Acidimicrobiales</taxon>
        <taxon>Acidimicrobiaceae</taxon>
        <taxon>Acidiferrimicrobium</taxon>
    </lineage>
</organism>
<evidence type="ECO:0000256" key="1">
    <source>
        <dbReference type="SAM" id="MobiDB-lite"/>
    </source>
</evidence>
<dbReference type="PANTHER" id="PTHR42793">
    <property type="entry name" value="COA BINDING DOMAIN CONTAINING PROTEIN"/>
    <property type="match status" value="1"/>
</dbReference>
<feature type="region of interest" description="Disordered" evidence="1">
    <location>
        <begin position="1"/>
        <end position="37"/>
    </location>
</feature>
<name>A0ABW9QSK9_9ACTN</name>
<dbReference type="EMBL" id="WJHE01000320">
    <property type="protein sequence ID" value="MST32525.1"/>
    <property type="molecule type" value="Genomic_DNA"/>
</dbReference>
<accession>A0ABW9QSK9</accession>
<keyword evidence="4" id="KW-1185">Reference proteome</keyword>
<dbReference type="CDD" id="cd04301">
    <property type="entry name" value="NAT_SF"/>
    <property type="match status" value="1"/>
</dbReference>
<feature type="non-terminal residue" evidence="3">
    <location>
        <position position="1"/>
    </location>
</feature>
<dbReference type="Gene3D" id="3.40.50.720">
    <property type="entry name" value="NAD(P)-binding Rossmann-like Domain"/>
    <property type="match status" value="1"/>
</dbReference>
<gene>
    <name evidence="3" type="ORF">GHK86_07290</name>
</gene>
<dbReference type="Gene3D" id="3.40.50.261">
    <property type="entry name" value="Succinyl-CoA synthetase domains"/>
    <property type="match status" value="2"/>
</dbReference>
<dbReference type="InterPro" id="IPR016181">
    <property type="entry name" value="Acyl_CoA_acyltransferase"/>
</dbReference>
<feature type="compositionally biased region" description="Low complexity" evidence="1">
    <location>
        <begin position="1"/>
        <end position="25"/>
    </location>
</feature>
<evidence type="ECO:0000259" key="2">
    <source>
        <dbReference type="PROSITE" id="PS51186"/>
    </source>
</evidence>
<dbReference type="InterPro" id="IPR032875">
    <property type="entry name" value="Succ_CoA_lig_flav_dom"/>
</dbReference>
<dbReference type="SUPFAM" id="SSF55729">
    <property type="entry name" value="Acyl-CoA N-acyltransferases (Nat)"/>
    <property type="match status" value="1"/>
</dbReference>
<evidence type="ECO:0000313" key="4">
    <source>
        <dbReference type="Proteomes" id="UP000437736"/>
    </source>
</evidence>
<feature type="non-terminal residue" evidence="3">
    <location>
        <position position="628"/>
    </location>
</feature>
<dbReference type="InterPro" id="IPR036291">
    <property type="entry name" value="NAD(P)-bd_dom_sf"/>
</dbReference>
<sequence length="628" mass="65372">APTTAGASTTAGAPTTPPASTTPGHPAERLPPGYPTGWESDVVLRDGGTVHIRPIRPGDAPAIEALHGRLSAETIYFRFFSPLTTLSPRLLERFVHVDYVDRLALVAVLGDDIIAVGRYERLPSRAAGGDEAEVAFLVDDAQQGRGLGTVLLEQLAVYAGAAGISRFVADTLPDNSRMLRVFHEAGFGDERTFADGVVRVAFPIAPTETSLALAQEREREAAARSVRRLLAPRSVAVIGASRHPETLGQRMLRSLLDTGFNGPVFPVNPQAGHVCSVRAYPTVADVPDQVDLAVVVVPAAAVPAVVEQCVRKHVGALVIISSGFADRDEDGREAERRLVAEARRNGMRLVGPNSMGVVNTDPDVRLGAAFATLPPPGHVGFIAQSGALGVVILDELTRRAVGVSSFVSTGNKADISGNDLLQYWEGDDATRVICMYLETFGNPRTFARVARRVGRHKPIVMVKSGRAGSVGPIAEGGGELPAGDVAVDALLRQTGVIRTATLEELFDVAQVLVSQPLPAGRRVAIVGSSGGPGVLAADACRAAGLEVATLSAATQARLRAEVPEVTAVADPVGLPPDARPDQLGRALEAVLADDGVDGVIALYTSLLASPVDAVAGAVDAAAATAPGK</sequence>
<dbReference type="Gene3D" id="3.40.630.30">
    <property type="match status" value="1"/>
</dbReference>
<dbReference type="InterPro" id="IPR003781">
    <property type="entry name" value="CoA-bd"/>
</dbReference>
<dbReference type="InterPro" id="IPR000182">
    <property type="entry name" value="GNAT_dom"/>
</dbReference>
<dbReference type="SUPFAM" id="SSF51735">
    <property type="entry name" value="NAD(P)-binding Rossmann-fold domains"/>
    <property type="match status" value="1"/>
</dbReference>
<reference evidence="3 4" key="1">
    <citation type="submission" date="2019-11" db="EMBL/GenBank/DDBJ databases">
        <title>Acidiferrimicrobium australis gen. nov., sp. nov., an acidophilic and obligately heterotrophic, member of the Actinobacteria that catalyses dissimilatory oxido- reduction of iron isolated from metal-rich acidic water in Chile.</title>
        <authorList>
            <person name="Gonzalez D."/>
            <person name="Huber K."/>
            <person name="Hedrich S."/>
            <person name="Rojas-Villalobos C."/>
            <person name="Quatrini R."/>
            <person name="Dinamarca M.A."/>
            <person name="Schwarz A."/>
            <person name="Canales C."/>
            <person name="Nancucheo I."/>
        </authorList>
    </citation>
    <scope>NUCLEOTIDE SEQUENCE [LARGE SCALE GENOMIC DNA]</scope>
    <source>
        <strain evidence="3 4">USS-CCA1</strain>
    </source>
</reference>
<dbReference type="PROSITE" id="PS51186">
    <property type="entry name" value="GNAT"/>
    <property type="match status" value="1"/>
</dbReference>
<dbReference type="Pfam" id="PF13607">
    <property type="entry name" value="Succ_CoA_lig"/>
    <property type="match status" value="1"/>
</dbReference>